<accession>A0AAV6WV72</accession>
<sequence>MLPPQNLPPKPDPLPILSSPNRPPTPPPPLSPPKPYPHPKPPPLCLHHILFRNASTGKGSDPEWNETFVFGVSDDVPELLIKIMDSDGPSGDDFVGEAKIPLEPLFAEGSIPPTVYNVVKDDEYCGEIKLGLNFTPEASIYSTFVCRAAMKRMGLLDKKKKAAVDGKSLRIEVHSTKHPLVILC</sequence>
<evidence type="ECO:0000313" key="5">
    <source>
        <dbReference type="EMBL" id="KAG8374891.1"/>
    </source>
</evidence>
<feature type="compositionally biased region" description="Pro residues" evidence="3">
    <location>
        <begin position="1"/>
        <end position="14"/>
    </location>
</feature>
<name>A0AAV6WV72_9LAMI</name>
<feature type="compositionally biased region" description="Pro residues" evidence="3">
    <location>
        <begin position="21"/>
        <end position="40"/>
    </location>
</feature>
<dbReference type="GO" id="GO:0046872">
    <property type="term" value="F:metal ion binding"/>
    <property type="evidence" value="ECO:0007669"/>
    <property type="project" value="UniProtKB-KW"/>
</dbReference>
<dbReference type="AlphaFoldDB" id="A0AAV6WV72"/>
<comment type="caution">
    <text evidence="5">The sequence shown here is derived from an EMBL/GenBank/DDBJ whole genome shotgun (WGS) entry which is preliminary data.</text>
</comment>
<dbReference type="Proteomes" id="UP000826271">
    <property type="component" value="Unassembled WGS sequence"/>
</dbReference>
<evidence type="ECO:0000259" key="4">
    <source>
        <dbReference type="PROSITE" id="PS50004"/>
    </source>
</evidence>
<organism evidence="5 6">
    <name type="scientific">Buddleja alternifolia</name>
    <dbReference type="NCBI Taxonomy" id="168488"/>
    <lineage>
        <taxon>Eukaryota</taxon>
        <taxon>Viridiplantae</taxon>
        <taxon>Streptophyta</taxon>
        <taxon>Embryophyta</taxon>
        <taxon>Tracheophyta</taxon>
        <taxon>Spermatophyta</taxon>
        <taxon>Magnoliopsida</taxon>
        <taxon>eudicotyledons</taxon>
        <taxon>Gunneridae</taxon>
        <taxon>Pentapetalae</taxon>
        <taxon>asterids</taxon>
        <taxon>lamiids</taxon>
        <taxon>Lamiales</taxon>
        <taxon>Scrophulariaceae</taxon>
        <taxon>Buddlejeae</taxon>
        <taxon>Buddleja</taxon>
    </lineage>
</organism>
<dbReference type="PANTHER" id="PTHR46502">
    <property type="entry name" value="C2 DOMAIN-CONTAINING"/>
    <property type="match status" value="1"/>
</dbReference>
<dbReference type="SUPFAM" id="SSF49562">
    <property type="entry name" value="C2 domain (Calcium/lipid-binding domain, CaLB)"/>
    <property type="match status" value="1"/>
</dbReference>
<dbReference type="Pfam" id="PF00168">
    <property type="entry name" value="C2"/>
    <property type="match status" value="1"/>
</dbReference>
<feature type="region of interest" description="Disordered" evidence="3">
    <location>
        <begin position="1"/>
        <end position="40"/>
    </location>
</feature>
<feature type="domain" description="C2" evidence="4">
    <location>
        <begin position="1"/>
        <end position="115"/>
    </location>
</feature>
<dbReference type="InterPro" id="IPR035892">
    <property type="entry name" value="C2_domain_sf"/>
</dbReference>
<proteinExistence type="predicted"/>
<dbReference type="PANTHER" id="PTHR46502:SF2">
    <property type="entry name" value="16 KDA PHLOEM PROTEIN 2"/>
    <property type="match status" value="1"/>
</dbReference>
<keyword evidence="2" id="KW-0106">Calcium</keyword>
<dbReference type="InterPro" id="IPR000008">
    <property type="entry name" value="C2_dom"/>
</dbReference>
<dbReference type="PROSITE" id="PS50004">
    <property type="entry name" value="C2"/>
    <property type="match status" value="1"/>
</dbReference>
<gene>
    <name evidence="5" type="ORF">BUALT_Bualt10G0042800</name>
</gene>
<evidence type="ECO:0000256" key="3">
    <source>
        <dbReference type="SAM" id="MobiDB-lite"/>
    </source>
</evidence>
<protein>
    <recommendedName>
        <fullName evidence="4">C2 domain-containing protein</fullName>
    </recommendedName>
</protein>
<dbReference type="Gene3D" id="2.60.40.150">
    <property type="entry name" value="C2 domain"/>
    <property type="match status" value="1"/>
</dbReference>
<evidence type="ECO:0000313" key="6">
    <source>
        <dbReference type="Proteomes" id="UP000826271"/>
    </source>
</evidence>
<reference evidence="5" key="1">
    <citation type="submission" date="2019-10" db="EMBL/GenBank/DDBJ databases">
        <authorList>
            <person name="Zhang R."/>
            <person name="Pan Y."/>
            <person name="Wang J."/>
            <person name="Ma R."/>
            <person name="Yu S."/>
        </authorList>
    </citation>
    <scope>NUCLEOTIDE SEQUENCE</scope>
    <source>
        <strain evidence="5">LA-IB0</strain>
        <tissue evidence="5">Leaf</tissue>
    </source>
</reference>
<evidence type="ECO:0000256" key="2">
    <source>
        <dbReference type="ARBA" id="ARBA00022837"/>
    </source>
</evidence>
<evidence type="ECO:0000256" key="1">
    <source>
        <dbReference type="ARBA" id="ARBA00022723"/>
    </source>
</evidence>
<keyword evidence="6" id="KW-1185">Reference proteome</keyword>
<dbReference type="EMBL" id="WHWC01000010">
    <property type="protein sequence ID" value="KAG8374891.1"/>
    <property type="molecule type" value="Genomic_DNA"/>
</dbReference>
<keyword evidence="1" id="KW-0479">Metal-binding</keyword>